<accession>A0A0C2GNN1</accession>
<evidence type="ECO:0000313" key="1">
    <source>
        <dbReference type="EMBL" id="KIH62910.1"/>
    </source>
</evidence>
<proteinExistence type="predicted"/>
<gene>
    <name evidence="1" type="ORF">ANCDUO_06801</name>
</gene>
<protein>
    <submittedName>
        <fullName evidence="1">Uncharacterized protein</fullName>
    </submittedName>
</protein>
<dbReference type="Proteomes" id="UP000054047">
    <property type="component" value="Unassembled WGS sequence"/>
</dbReference>
<dbReference type="EMBL" id="KN729008">
    <property type="protein sequence ID" value="KIH62910.1"/>
    <property type="molecule type" value="Genomic_DNA"/>
</dbReference>
<name>A0A0C2GNN1_9BILA</name>
<dbReference type="AlphaFoldDB" id="A0A0C2GNN1"/>
<reference evidence="1 2" key="1">
    <citation type="submission" date="2013-12" db="EMBL/GenBank/DDBJ databases">
        <title>Draft genome of the parsitic nematode Ancylostoma duodenale.</title>
        <authorList>
            <person name="Mitreva M."/>
        </authorList>
    </citation>
    <scope>NUCLEOTIDE SEQUENCE [LARGE SCALE GENOMIC DNA]</scope>
    <source>
        <strain evidence="1 2">Zhejiang</strain>
    </source>
</reference>
<organism evidence="1 2">
    <name type="scientific">Ancylostoma duodenale</name>
    <dbReference type="NCBI Taxonomy" id="51022"/>
    <lineage>
        <taxon>Eukaryota</taxon>
        <taxon>Metazoa</taxon>
        <taxon>Ecdysozoa</taxon>
        <taxon>Nematoda</taxon>
        <taxon>Chromadorea</taxon>
        <taxon>Rhabditida</taxon>
        <taxon>Rhabditina</taxon>
        <taxon>Rhabditomorpha</taxon>
        <taxon>Strongyloidea</taxon>
        <taxon>Ancylostomatidae</taxon>
        <taxon>Ancylostomatinae</taxon>
        <taxon>Ancylostoma</taxon>
    </lineage>
</organism>
<evidence type="ECO:0000313" key="2">
    <source>
        <dbReference type="Proteomes" id="UP000054047"/>
    </source>
</evidence>
<keyword evidence="2" id="KW-1185">Reference proteome</keyword>
<sequence>METLNETAKGESSSLLRFSQMETSSMESFGDHIINEDCLIYCTILGPRNIDMNHIDEETLERIHRRLHEYKSIDDAVGYYQDDSIAYTNEFLYCISPVGHLLTISESEKEQ</sequence>